<dbReference type="Gene3D" id="3.90.950.10">
    <property type="match status" value="1"/>
</dbReference>
<dbReference type="EMBL" id="VZBZ01000101">
    <property type="protein sequence ID" value="MQN77744.1"/>
    <property type="molecule type" value="Genomic_DNA"/>
</dbReference>
<evidence type="ECO:0000256" key="3">
    <source>
        <dbReference type="ARBA" id="ARBA00023080"/>
    </source>
</evidence>
<dbReference type="GO" id="GO:0009143">
    <property type="term" value="P:nucleoside triphosphate catabolic process"/>
    <property type="evidence" value="ECO:0007669"/>
    <property type="project" value="InterPro"/>
</dbReference>
<protein>
    <submittedName>
        <fullName evidence="4">Non-canonical purine NTP pyrophosphatase</fullName>
    </submittedName>
</protein>
<organism evidence="4 5">
    <name type="scientific">Segatella copri</name>
    <dbReference type="NCBI Taxonomy" id="165179"/>
    <lineage>
        <taxon>Bacteria</taxon>
        <taxon>Pseudomonadati</taxon>
        <taxon>Bacteroidota</taxon>
        <taxon>Bacteroidia</taxon>
        <taxon>Bacteroidales</taxon>
        <taxon>Prevotellaceae</taxon>
        <taxon>Segatella</taxon>
    </lineage>
</organism>
<keyword evidence="2" id="KW-0378">Hydrolase</keyword>
<dbReference type="InterPro" id="IPR002637">
    <property type="entry name" value="RdgB/HAM1"/>
</dbReference>
<comment type="similarity">
    <text evidence="1">Belongs to the HAM1 NTPase family.</text>
</comment>
<dbReference type="RefSeq" id="WP_301331354.1">
    <property type="nucleotide sequence ID" value="NZ_VZBZ01000101.1"/>
</dbReference>
<evidence type="ECO:0000313" key="4">
    <source>
        <dbReference type="EMBL" id="MQN77744.1"/>
    </source>
</evidence>
<dbReference type="AlphaFoldDB" id="A0AA90ZRQ5"/>
<dbReference type="GO" id="GO:0047429">
    <property type="term" value="F:nucleoside triphosphate diphosphatase activity"/>
    <property type="evidence" value="ECO:0007669"/>
    <property type="project" value="InterPro"/>
</dbReference>
<comment type="caution">
    <text evidence="4">The sequence shown here is derived from an EMBL/GenBank/DDBJ whole genome shotgun (WGS) entry which is preliminary data.</text>
</comment>
<reference evidence="5" key="1">
    <citation type="submission" date="2019-09" db="EMBL/GenBank/DDBJ databases">
        <title>Distinct polysaccharide growth profiles of human intestinal Prevotella copri isolates.</title>
        <authorList>
            <person name="Fehlner-Peach H."/>
            <person name="Magnabosco C."/>
            <person name="Raghavan V."/>
            <person name="Scher J.U."/>
            <person name="Tett A."/>
            <person name="Cox L.M."/>
            <person name="Gottsegen C."/>
            <person name="Watters A."/>
            <person name="Wiltshire- Gordon J.D."/>
            <person name="Segata N."/>
            <person name="Bonneau R."/>
            <person name="Littman D.R."/>
        </authorList>
    </citation>
    <scope>NUCLEOTIDE SEQUENCE [LARGE SCALE GENOMIC DNA]</scope>
    <source>
        <strain evidence="5">BU41712</strain>
    </source>
</reference>
<sequence>MKRIVFATNNQHKLQEIRDILGSDYEVVSLKEIGCDVDIPETGNTLEENALQKAQYVYDHYHVSCFADDTGLEVEALDGAPGVHSARYAEGTDHDSEAN</sequence>
<dbReference type="SUPFAM" id="SSF52972">
    <property type="entry name" value="ITPase-like"/>
    <property type="match status" value="1"/>
</dbReference>
<evidence type="ECO:0000256" key="1">
    <source>
        <dbReference type="ARBA" id="ARBA00008023"/>
    </source>
</evidence>
<dbReference type="Proteomes" id="UP000423156">
    <property type="component" value="Unassembled WGS sequence"/>
</dbReference>
<evidence type="ECO:0000313" key="5">
    <source>
        <dbReference type="Proteomes" id="UP000423156"/>
    </source>
</evidence>
<proteinExistence type="inferred from homology"/>
<dbReference type="PANTHER" id="PTHR11067">
    <property type="entry name" value="INOSINE TRIPHOSPHATE PYROPHOSPHATASE/HAM1 PROTEIN"/>
    <property type="match status" value="1"/>
</dbReference>
<accession>A0AA90ZRQ5</accession>
<dbReference type="InterPro" id="IPR029001">
    <property type="entry name" value="ITPase-like_fam"/>
</dbReference>
<dbReference type="GO" id="GO:0009117">
    <property type="term" value="P:nucleotide metabolic process"/>
    <property type="evidence" value="ECO:0007669"/>
    <property type="project" value="UniProtKB-KW"/>
</dbReference>
<evidence type="ECO:0000256" key="2">
    <source>
        <dbReference type="ARBA" id="ARBA00022801"/>
    </source>
</evidence>
<dbReference type="GO" id="GO:0005829">
    <property type="term" value="C:cytosol"/>
    <property type="evidence" value="ECO:0007669"/>
    <property type="project" value="TreeGrafter"/>
</dbReference>
<dbReference type="PANTHER" id="PTHR11067:SF9">
    <property type="entry name" value="INOSINE TRIPHOSPHATE PYROPHOSPHATASE"/>
    <property type="match status" value="1"/>
</dbReference>
<gene>
    <name evidence="4" type="ORF">F7D71_07715</name>
</gene>
<name>A0AA90ZRQ5_9BACT</name>
<keyword evidence="3" id="KW-0546">Nucleotide metabolism</keyword>
<feature type="non-terminal residue" evidence="4">
    <location>
        <position position="99"/>
    </location>
</feature>
<dbReference type="Pfam" id="PF01725">
    <property type="entry name" value="Ham1p_like"/>
    <property type="match status" value="1"/>
</dbReference>
<dbReference type="CDD" id="cd00515">
    <property type="entry name" value="HAM1"/>
    <property type="match status" value="1"/>
</dbReference>